<dbReference type="EC" id="2.3.1.-" evidence="4"/>
<feature type="domain" description="Lipoyl-binding" evidence="6">
    <location>
        <begin position="2"/>
        <end position="77"/>
    </location>
</feature>
<dbReference type="Gene3D" id="3.30.559.10">
    <property type="entry name" value="Chloramphenicol acetyltransferase-like domain"/>
    <property type="match status" value="1"/>
</dbReference>
<dbReference type="InterPro" id="IPR023213">
    <property type="entry name" value="CAT-like_dom_sf"/>
</dbReference>
<comment type="caution">
    <text evidence="8">The sequence shown here is derived from an EMBL/GenBank/DDBJ whole genome shotgun (WGS) entry which is preliminary data.</text>
</comment>
<dbReference type="InterPro" id="IPR045257">
    <property type="entry name" value="E2/Pdx1"/>
</dbReference>
<dbReference type="SUPFAM" id="SSF47005">
    <property type="entry name" value="Peripheral subunit-binding domain of 2-oxo acid dehydrogenase complex"/>
    <property type="match status" value="1"/>
</dbReference>
<protein>
    <recommendedName>
        <fullName evidence="4">Dihydrolipoamide acetyltransferase component of pyruvate dehydrogenase complex</fullName>
        <ecNumber evidence="4">2.3.1.-</ecNumber>
    </recommendedName>
</protein>
<feature type="compositionally biased region" description="Low complexity" evidence="5">
    <location>
        <begin position="230"/>
        <end position="270"/>
    </location>
</feature>
<name>A0ABN3DXW5_9MICO</name>
<feature type="compositionally biased region" description="Low complexity" evidence="5">
    <location>
        <begin position="101"/>
        <end position="115"/>
    </location>
</feature>
<comment type="similarity">
    <text evidence="2 4">Belongs to the 2-oxoacid dehydrogenase family.</text>
</comment>
<evidence type="ECO:0000256" key="5">
    <source>
        <dbReference type="SAM" id="MobiDB-lite"/>
    </source>
</evidence>
<organism evidence="8 9">
    <name type="scientific">Herbiconiux moechotypicola</name>
    <dbReference type="NCBI Taxonomy" id="637393"/>
    <lineage>
        <taxon>Bacteria</taxon>
        <taxon>Bacillati</taxon>
        <taxon>Actinomycetota</taxon>
        <taxon>Actinomycetes</taxon>
        <taxon>Micrococcales</taxon>
        <taxon>Microbacteriaceae</taxon>
        <taxon>Herbiconiux</taxon>
    </lineage>
</organism>
<evidence type="ECO:0000313" key="9">
    <source>
        <dbReference type="Proteomes" id="UP001500929"/>
    </source>
</evidence>
<dbReference type="Pfam" id="PF00198">
    <property type="entry name" value="2-oxoacid_dh"/>
    <property type="match status" value="1"/>
</dbReference>
<feature type="compositionally biased region" description="Low complexity" evidence="5">
    <location>
        <begin position="125"/>
        <end position="172"/>
    </location>
</feature>
<evidence type="ECO:0000256" key="4">
    <source>
        <dbReference type="RuleBase" id="RU003423"/>
    </source>
</evidence>
<dbReference type="Pfam" id="PF00364">
    <property type="entry name" value="Biotin_lipoyl"/>
    <property type="match status" value="1"/>
</dbReference>
<gene>
    <name evidence="8" type="ORF">GCM10009851_31650</name>
</gene>
<proteinExistence type="inferred from homology"/>
<feature type="domain" description="Peripheral subunit-binding (PSBD)" evidence="7">
    <location>
        <begin position="180"/>
        <end position="217"/>
    </location>
</feature>
<dbReference type="PANTHER" id="PTHR23151">
    <property type="entry name" value="DIHYDROLIPOAMIDE ACETYL/SUCCINYL-TRANSFERASE-RELATED"/>
    <property type="match status" value="1"/>
</dbReference>
<evidence type="ECO:0000259" key="6">
    <source>
        <dbReference type="PROSITE" id="PS50968"/>
    </source>
</evidence>
<evidence type="ECO:0000259" key="7">
    <source>
        <dbReference type="PROSITE" id="PS51826"/>
    </source>
</evidence>
<keyword evidence="4" id="KW-0808">Transferase</keyword>
<dbReference type="Gene3D" id="4.10.320.10">
    <property type="entry name" value="E3-binding domain"/>
    <property type="match status" value="1"/>
</dbReference>
<feature type="compositionally biased region" description="Low complexity" evidence="5">
    <location>
        <begin position="83"/>
        <end position="94"/>
    </location>
</feature>
<accession>A0ABN3DXW5</accession>
<dbReference type="Pfam" id="PF02817">
    <property type="entry name" value="E3_binding"/>
    <property type="match status" value="1"/>
</dbReference>
<dbReference type="PROSITE" id="PS50968">
    <property type="entry name" value="BIOTINYL_LIPOYL"/>
    <property type="match status" value="1"/>
</dbReference>
<reference evidence="8 9" key="1">
    <citation type="journal article" date="2019" name="Int. J. Syst. Evol. Microbiol.">
        <title>The Global Catalogue of Microorganisms (GCM) 10K type strain sequencing project: providing services to taxonomists for standard genome sequencing and annotation.</title>
        <authorList>
            <consortium name="The Broad Institute Genomics Platform"/>
            <consortium name="The Broad Institute Genome Sequencing Center for Infectious Disease"/>
            <person name="Wu L."/>
            <person name="Ma J."/>
        </authorList>
    </citation>
    <scope>NUCLEOTIDE SEQUENCE [LARGE SCALE GENOMIC DNA]</scope>
    <source>
        <strain evidence="8 9">JCM 16117</strain>
    </source>
</reference>
<dbReference type="InterPro" id="IPR011053">
    <property type="entry name" value="Single_hybrid_motif"/>
</dbReference>
<dbReference type="InterPro" id="IPR036625">
    <property type="entry name" value="E3-bd_dom_sf"/>
</dbReference>
<dbReference type="InterPro" id="IPR000089">
    <property type="entry name" value="Biotin_lipoyl"/>
</dbReference>
<keyword evidence="3 4" id="KW-0450">Lipoyl</keyword>
<dbReference type="InterPro" id="IPR004167">
    <property type="entry name" value="PSBD"/>
</dbReference>
<keyword evidence="9" id="KW-1185">Reference proteome</keyword>
<dbReference type="CDD" id="cd06849">
    <property type="entry name" value="lipoyl_domain"/>
    <property type="match status" value="1"/>
</dbReference>
<dbReference type="PANTHER" id="PTHR23151:SF90">
    <property type="entry name" value="DIHYDROLIPOYLLYSINE-RESIDUE ACETYLTRANSFERASE COMPONENT OF PYRUVATE DEHYDROGENASE COMPLEX, MITOCHONDRIAL-RELATED"/>
    <property type="match status" value="1"/>
</dbReference>
<evidence type="ECO:0000256" key="3">
    <source>
        <dbReference type="ARBA" id="ARBA00022823"/>
    </source>
</evidence>
<dbReference type="PROSITE" id="PS51826">
    <property type="entry name" value="PSBD"/>
    <property type="match status" value="1"/>
</dbReference>
<dbReference type="SUPFAM" id="SSF51230">
    <property type="entry name" value="Single hybrid motif"/>
    <property type="match status" value="1"/>
</dbReference>
<evidence type="ECO:0000256" key="1">
    <source>
        <dbReference type="ARBA" id="ARBA00001938"/>
    </source>
</evidence>
<keyword evidence="4" id="KW-0012">Acyltransferase</keyword>
<dbReference type="InterPro" id="IPR001078">
    <property type="entry name" value="2-oxoacid_DH_actylTfrase"/>
</dbReference>
<feature type="region of interest" description="Disordered" evidence="5">
    <location>
        <begin position="230"/>
        <end position="272"/>
    </location>
</feature>
<dbReference type="SUPFAM" id="SSF52777">
    <property type="entry name" value="CoA-dependent acyltransferases"/>
    <property type="match status" value="1"/>
</dbReference>
<evidence type="ECO:0000313" key="8">
    <source>
        <dbReference type="EMBL" id="GAA2244062.1"/>
    </source>
</evidence>
<dbReference type="Proteomes" id="UP001500929">
    <property type="component" value="Unassembled WGS sequence"/>
</dbReference>
<evidence type="ECO:0000256" key="2">
    <source>
        <dbReference type="ARBA" id="ARBA00007317"/>
    </source>
</evidence>
<dbReference type="RefSeq" id="WP_259480284.1">
    <property type="nucleotide sequence ID" value="NZ_BAAAQY010000010.1"/>
</dbReference>
<sequence length="494" mass="49067">MATLIRMPEVLAGAAEGAIQSWLVQVGQPVVVGEPLAEVETEKATVEYAAEIEGTLLKVLVAEGVSVSVGDPIAVVGAPGESAEGVAPDAEGAADAGGGAPDAEASAAQTAAEPVAPAPEPETAPEPVGSPVAGAPVVPQGAEAPGAGAPDAGAPAASAGAVPGTTATGSAVPGANGRLFASPLVRRLAKERGIDLAMLRPTGPGGRLVRADLERGPVAVPVAAAAGSDAGTATPAAAPSAPAPSASAPAPASGAPAAASPSGASAHGAGFTEVPHTGMRRAIARRLTESKSTVPHFYLVADCRVDELLALRKTVNESSPVKISVNDFVLKAAAAAFTDVPEANATWGDTAVRRYDTVDMSVAVAIEGGLVTPVLRSVEKISLSEVSRTVADLAGRAREGRLKQNELEGGSFAVSNLGMYGITEFSAIINPPQSAILAVGAATPRAVVTDGELAVATVMTVTLSADHRVLDGALAAQWLAAFVKRVEHPLSILI</sequence>
<comment type="cofactor">
    <cofactor evidence="1 4">
        <name>(R)-lipoate</name>
        <dbReference type="ChEBI" id="CHEBI:83088"/>
    </cofactor>
</comment>
<dbReference type="EMBL" id="BAAAQY010000010">
    <property type="protein sequence ID" value="GAA2244062.1"/>
    <property type="molecule type" value="Genomic_DNA"/>
</dbReference>
<dbReference type="Gene3D" id="2.40.50.100">
    <property type="match status" value="1"/>
</dbReference>
<feature type="region of interest" description="Disordered" evidence="5">
    <location>
        <begin position="80"/>
        <end position="177"/>
    </location>
</feature>